<accession>A0ACC1A7Y6</accession>
<dbReference type="Proteomes" id="UP001164250">
    <property type="component" value="Chromosome 11"/>
</dbReference>
<protein>
    <submittedName>
        <fullName evidence="1">Uncharacterized protein</fullName>
    </submittedName>
</protein>
<proteinExistence type="predicted"/>
<evidence type="ECO:0000313" key="2">
    <source>
        <dbReference type="Proteomes" id="UP001164250"/>
    </source>
</evidence>
<comment type="caution">
    <text evidence="1">The sequence shown here is derived from an EMBL/GenBank/DDBJ whole genome shotgun (WGS) entry which is preliminary data.</text>
</comment>
<keyword evidence="2" id="KW-1185">Reference proteome</keyword>
<organism evidence="1 2">
    <name type="scientific">Pistacia atlantica</name>
    <dbReference type="NCBI Taxonomy" id="434234"/>
    <lineage>
        <taxon>Eukaryota</taxon>
        <taxon>Viridiplantae</taxon>
        <taxon>Streptophyta</taxon>
        <taxon>Embryophyta</taxon>
        <taxon>Tracheophyta</taxon>
        <taxon>Spermatophyta</taxon>
        <taxon>Magnoliopsida</taxon>
        <taxon>eudicotyledons</taxon>
        <taxon>Gunneridae</taxon>
        <taxon>Pentapetalae</taxon>
        <taxon>rosids</taxon>
        <taxon>malvids</taxon>
        <taxon>Sapindales</taxon>
        <taxon>Anacardiaceae</taxon>
        <taxon>Pistacia</taxon>
    </lineage>
</organism>
<name>A0ACC1A7Y6_9ROSI</name>
<dbReference type="EMBL" id="CM047907">
    <property type="protein sequence ID" value="KAJ0083343.1"/>
    <property type="molecule type" value="Genomic_DNA"/>
</dbReference>
<sequence length="228" mass="25228">MVAICGALGTAFLLFKAYQVDKNKNDLGLCLEVVKACDSSSSASRDVTFICGWAGVCALGAVAAKCAGNEQLLKYYFSQFREIKLSRNVPNELLYGRVGYLWSCLFLNKRIGDGTIPSTTTRAFIDEIIKDGRELAKRGGTPLMYERYGTKYWGAAHGLAGIMHVLLDFVLKPDEAEDVKTTLKYMIKNRFLSGNYPVSEEDRKRDILVHWCHGAPDVGLTLVKAAKV</sequence>
<evidence type="ECO:0000313" key="1">
    <source>
        <dbReference type="EMBL" id="KAJ0083343.1"/>
    </source>
</evidence>
<reference evidence="2" key="1">
    <citation type="journal article" date="2023" name="G3 (Bethesda)">
        <title>Genome assembly and association tests identify interacting loci associated with vigor, precocity, and sex in interspecific pistachio rootstocks.</title>
        <authorList>
            <person name="Palmer W."/>
            <person name="Jacygrad E."/>
            <person name="Sagayaradj S."/>
            <person name="Cavanaugh K."/>
            <person name="Han R."/>
            <person name="Bertier L."/>
            <person name="Beede B."/>
            <person name="Kafkas S."/>
            <person name="Golino D."/>
            <person name="Preece J."/>
            <person name="Michelmore R."/>
        </authorList>
    </citation>
    <scope>NUCLEOTIDE SEQUENCE [LARGE SCALE GENOMIC DNA]</scope>
</reference>
<gene>
    <name evidence="1" type="ORF">Patl1_29466</name>
</gene>